<accession>F2LES4</accession>
<gene>
    <name evidence="2" type="ordered locus">bgla_1g24670</name>
</gene>
<dbReference type="STRING" id="999541.bgla_1g24670"/>
<sequence>MVARCGERTVIKILFAMVVFLLSACASQETENLTSAKQWEKYGLSVDQDAQARKDVFVGLWYDRQNARDGTQSMSLMNVMRDGTYSESWKNRLKDGRITVSEERGRWGVSGNIFFTIVIARSEGDGELIEVDQRDAYFYDAYIIDYANESENSIRHILTGDEFVSRRVNDKFTFPPFSM</sequence>
<dbReference type="AlphaFoldDB" id="F2LES4"/>
<dbReference type="EMBL" id="CP002599">
    <property type="protein sequence ID" value="AEA61091.1"/>
    <property type="molecule type" value="Genomic_DNA"/>
</dbReference>
<keyword evidence="3" id="KW-1185">Reference proteome</keyword>
<proteinExistence type="predicted"/>
<dbReference type="Proteomes" id="UP000008316">
    <property type="component" value="Chromosome 1"/>
</dbReference>
<evidence type="ECO:0008006" key="4">
    <source>
        <dbReference type="Google" id="ProtNLM"/>
    </source>
</evidence>
<feature type="signal peptide" evidence="1">
    <location>
        <begin position="1"/>
        <end position="28"/>
    </location>
</feature>
<dbReference type="HOGENOM" id="CLU_1667056_0_0_4"/>
<evidence type="ECO:0000256" key="1">
    <source>
        <dbReference type="SAM" id="SignalP"/>
    </source>
</evidence>
<evidence type="ECO:0000313" key="2">
    <source>
        <dbReference type="EMBL" id="AEA61091.1"/>
    </source>
</evidence>
<organism evidence="2 3">
    <name type="scientific">Burkholderia gladioli (strain BSR3)</name>
    <dbReference type="NCBI Taxonomy" id="999541"/>
    <lineage>
        <taxon>Bacteria</taxon>
        <taxon>Pseudomonadati</taxon>
        <taxon>Pseudomonadota</taxon>
        <taxon>Betaproteobacteria</taxon>
        <taxon>Burkholderiales</taxon>
        <taxon>Burkholderiaceae</taxon>
        <taxon>Burkholderia</taxon>
    </lineage>
</organism>
<dbReference type="KEGG" id="bgd:bgla_1g24670"/>
<name>F2LES4_BURGS</name>
<feature type="chain" id="PRO_5003285749" description="Lipoprotein" evidence="1">
    <location>
        <begin position="29"/>
        <end position="179"/>
    </location>
</feature>
<protein>
    <recommendedName>
        <fullName evidence="4">Lipoprotein</fullName>
    </recommendedName>
</protein>
<evidence type="ECO:0000313" key="3">
    <source>
        <dbReference type="Proteomes" id="UP000008316"/>
    </source>
</evidence>
<dbReference type="PROSITE" id="PS51257">
    <property type="entry name" value="PROKAR_LIPOPROTEIN"/>
    <property type="match status" value="1"/>
</dbReference>
<reference evidence="2 3" key="1">
    <citation type="journal article" date="2011" name="J. Bacteriol.">
        <title>Complete genome sequence of Burkholderia gladioli BSR3.</title>
        <authorList>
            <person name="Seo Y.S."/>
            <person name="Lim J."/>
            <person name="Choi B.S."/>
            <person name="Kim H."/>
            <person name="Goo E."/>
            <person name="Lee B."/>
            <person name="Lim J.S."/>
            <person name="Choi I.Y."/>
            <person name="Moon J.S."/>
            <person name="Kim J."/>
            <person name="Hwang I."/>
        </authorList>
    </citation>
    <scope>NUCLEOTIDE SEQUENCE [LARGE SCALE GENOMIC DNA]</scope>
    <source>
        <strain evidence="2 3">BSR3</strain>
    </source>
</reference>
<keyword evidence="1" id="KW-0732">Signal</keyword>